<proteinExistence type="predicted"/>
<gene>
    <name evidence="1" type="ORF">SAMN05444972_106153</name>
</gene>
<keyword evidence="2" id="KW-1185">Reference proteome</keyword>
<sequence length="301" mass="34838">MGAYQISVPGHATSQEVLCMRELLTDQQDNLERSGLNFEIEEERQGDRTIFTCQNRKRGKYREYGLRQQIGQAVADYLIAVDEPAFIRYIIAKEFCYRDPQESSQIESYALHLLGDTEDEVEDEHSYLPRKEKMARQVSHYLMHSRFLAVDGYFHFRMKRYKKVLIQLVEHAIDEYLLDQEYQEFINLLRHFVASQPSKVPLIHVVHGGGKRRFHLLTGEGKPLALNEMDGVVEELMADTLSQEDMIVSTLLTAAPEQVVLHSLNPEENVIRTLLQIFSGRITLCEGCSDCQWHFNIEEDG</sequence>
<dbReference type="InterPro" id="IPR014199">
    <property type="entry name" value="Spore_YtxC"/>
</dbReference>
<dbReference type="EMBL" id="FPAA01000006">
    <property type="protein sequence ID" value="SFS72124.1"/>
    <property type="molecule type" value="Genomic_DNA"/>
</dbReference>
<evidence type="ECO:0000313" key="1">
    <source>
        <dbReference type="EMBL" id="SFS72124.1"/>
    </source>
</evidence>
<dbReference type="Pfam" id="PF08812">
    <property type="entry name" value="YtxC"/>
    <property type="match status" value="1"/>
</dbReference>
<dbReference type="AlphaFoldDB" id="A0A1I6S5F4"/>
<accession>A0A1I6S5F4</accession>
<protein>
    <submittedName>
        <fullName evidence="1">Putative sporulation protein YtxC</fullName>
    </submittedName>
</protein>
<reference evidence="2" key="1">
    <citation type="submission" date="2016-10" db="EMBL/GenBank/DDBJ databases">
        <authorList>
            <person name="Varghese N."/>
            <person name="Submissions S."/>
        </authorList>
    </citation>
    <scope>NUCLEOTIDE SEQUENCE [LARGE SCALE GENOMIC DNA]</scope>
    <source>
        <strain evidence="2">DSM 45789</strain>
    </source>
</reference>
<organism evidence="1 2">
    <name type="scientific">Marininema halotolerans</name>
    <dbReference type="NCBI Taxonomy" id="1155944"/>
    <lineage>
        <taxon>Bacteria</taxon>
        <taxon>Bacillati</taxon>
        <taxon>Bacillota</taxon>
        <taxon>Bacilli</taxon>
        <taxon>Bacillales</taxon>
        <taxon>Thermoactinomycetaceae</taxon>
        <taxon>Marininema</taxon>
    </lineage>
</organism>
<name>A0A1I6S5F4_9BACL</name>
<evidence type="ECO:0000313" key="2">
    <source>
        <dbReference type="Proteomes" id="UP000198660"/>
    </source>
</evidence>
<dbReference type="Proteomes" id="UP000198660">
    <property type="component" value="Unassembled WGS sequence"/>
</dbReference>